<evidence type="ECO:0000313" key="5">
    <source>
        <dbReference type="Proteomes" id="UP001162156"/>
    </source>
</evidence>
<reference evidence="4" key="1">
    <citation type="journal article" date="2023" name="Insect Mol. Biol.">
        <title>Genome sequencing provides insights into the evolution of gene families encoding plant cell wall-degrading enzymes in longhorned beetles.</title>
        <authorList>
            <person name="Shin N.R."/>
            <person name="Okamura Y."/>
            <person name="Kirsch R."/>
            <person name="Pauchet Y."/>
        </authorList>
    </citation>
    <scope>NUCLEOTIDE SEQUENCE</scope>
    <source>
        <strain evidence="4">RBIC_L_NR</strain>
    </source>
</reference>
<protein>
    <submittedName>
        <fullName evidence="4">Uncharacterized protein</fullName>
    </submittedName>
</protein>
<dbReference type="InterPro" id="IPR027417">
    <property type="entry name" value="P-loop_NTPase"/>
</dbReference>
<keyword evidence="3" id="KW-0342">GTP-binding</keyword>
<proteinExistence type="inferred from homology"/>
<dbReference type="SUPFAM" id="SSF52540">
    <property type="entry name" value="P-loop containing nucleoside triphosphate hydrolases"/>
    <property type="match status" value="1"/>
</dbReference>
<evidence type="ECO:0000256" key="2">
    <source>
        <dbReference type="ARBA" id="ARBA00022741"/>
    </source>
</evidence>
<evidence type="ECO:0000256" key="1">
    <source>
        <dbReference type="ARBA" id="ARBA00006270"/>
    </source>
</evidence>
<dbReference type="PROSITE" id="PS51419">
    <property type="entry name" value="RAB"/>
    <property type="match status" value="1"/>
</dbReference>
<dbReference type="GO" id="GO:0045335">
    <property type="term" value="C:phagocytic vesicle"/>
    <property type="evidence" value="ECO:0007669"/>
    <property type="project" value="TreeGrafter"/>
</dbReference>
<evidence type="ECO:0000256" key="3">
    <source>
        <dbReference type="ARBA" id="ARBA00023134"/>
    </source>
</evidence>
<dbReference type="PANTHER" id="PTHR47981">
    <property type="entry name" value="RAB FAMILY"/>
    <property type="match status" value="1"/>
</dbReference>
<gene>
    <name evidence="4" type="ORF">NQ314_006993</name>
</gene>
<dbReference type="InterPro" id="IPR001806">
    <property type="entry name" value="Small_GTPase"/>
</dbReference>
<keyword evidence="5" id="KW-1185">Reference proteome</keyword>
<dbReference type="GO" id="GO:0005525">
    <property type="term" value="F:GTP binding"/>
    <property type="evidence" value="ECO:0007669"/>
    <property type="project" value="UniProtKB-KW"/>
</dbReference>
<dbReference type="PANTHER" id="PTHR47981:SF39">
    <property type="entry name" value="RAS-RELATED PROTEIN RAB"/>
    <property type="match status" value="1"/>
</dbReference>
<dbReference type="AlphaFoldDB" id="A0AAV8YVF4"/>
<dbReference type="GO" id="GO:0005764">
    <property type="term" value="C:lysosome"/>
    <property type="evidence" value="ECO:0007669"/>
    <property type="project" value="TreeGrafter"/>
</dbReference>
<dbReference type="GO" id="GO:0005770">
    <property type="term" value="C:late endosome"/>
    <property type="evidence" value="ECO:0007669"/>
    <property type="project" value="TreeGrafter"/>
</dbReference>
<keyword evidence="2" id="KW-0547">Nucleotide-binding</keyword>
<dbReference type="PRINTS" id="PR00449">
    <property type="entry name" value="RASTRNSFRMNG"/>
</dbReference>
<comment type="similarity">
    <text evidence="1">Belongs to the small GTPase superfamily. Rab family.</text>
</comment>
<feature type="non-terminal residue" evidence="4">
    <location>
        <position position="1"/>
    </location>
</feature>
<organism evidence="4 5">
    <name type="scientific">Rhamnusium bicolor</name>
    <dbReference type="NCBI Taxonomy" id="1586634"/>
    <lineage>
        <taxon>Eukaryota</taxon>
        <taxon>Metazoa</taxon>
        <taxon>Ecdysozoa</taxon>
        <taxon>Arthropoda</taxon>
        <taxon>Hexapoda</taxon>
        <taxon>Insecta</taxon>
        <taxon>Pterygota</taxon>
        <taxon>Neoptera</taxon>
        <taxon>Endopterygota</taxon>
        <taxon>Coleoptera</taxon>
        <taxon>Polyphaga</taxon>
        <taxon>Cucujiformia</taxon>
        <taxon>Chrysomeloidea</taxon>
        <taxon>Cerambycidae</taxon>
        <taxon>Lepturinae</taxon>
        <taxon>Rhagiini</taxon>
        <taxon>Rhamnusium</taxon>
    </lineage>
</organism>
<dbReference type="EMBL" id="JANEYF010001893">
    <property type="protein sequence ID" value="KAJ8954931.1"/>
    <property type="molecule type" value="Genomic_DNA"/>
</dbReference>
<dbReference type="Pfam" id="PF00071">
    <property type="entry name" value="Ras"/>
    <property type="match status" value="1"/>
</dbReference>
<dbReference type="GO" id="GO:0003924">
    <property type="term" value="F:GTPase activity"/>
    <property type="evidence" value="ECO:0007669"/>
    <property type="project" value="InterPro"/>
</dbReference>
<dbReference type="Gene3D" id="3.40.50.300">
    <property type="entry name" value="P-loop containing nucleotide triphosphate hydrolases"/>
    <property type="match status" value="1"/>
</dbReference>
<dbReference type="Proteomes" id="UP001162156">
    <property type="component" value="Unassembled WGS sequence"/>
</dbReference>
<dbReference type="GO" id="GO:0090385">
    <property type="term" value="P:phagosome-lysosome fusion"/>
    <property type="evidence" value="ECO:0007669"/>
    <property type="project" value="TreeGrafter"/>
</dbReference>
<accession>A0AAV8YVF4</accession>
<sequence length="180" mass="20236">EFSSTYKITIGADFALKTLEWDEDTRINLHLWDIAGHERFGSLTGVFYRHAVAAALVFDLTRPGNFQISGEVLPTQNWLSDLRRKVHLPGGQPIPVVILANKGDVTIQTLPPHIEDFCKANNILAWFITSAKNNLHIDEAMIRLTNAAIQNHHNLQFPLITDDIVNLADTQNNVKRNVCC</sequence>
<name>A0AAV8YVF4_9CUCU</name>
<dbReference type="GO" id="GO:0008333">
    <property type="term" value="P:endosome to lysosome transport"/>
    <property type="evidence" value="ECO:0007669"/>
    <property type="project" value="TreeGrafter"/>
</dbReference>
<comment type="caution">
    <text evidence="4">The sequence shown here is derived from an EMBL/GenBank/DDBJ whole genome shotgun (WGS) entry which is preliminary data.</text>
</comment>
<evidence type="ECO:0000313" key="4">
    <source>
        <dbReference type="EMBL" id="KAJ8954931.1"/>
    </source>
</evidence>
<dbReference type="SMART" id="SM00175">
    <property type="entry name" value="RAB"/>
    <property type="match status" value="1"/>
</dbReference>